<evidence type="ECO:0000313" key="1">
    <source>
        <dbReference type="EMBL" id="KAF5933290.1"/>
    </source>
</evidence>
<dbReference type="AlphaFoldDB" id="A0A7J7FY17"/>
<proteinExistence type="predicted"/>
<dbReference type="EMBL" id="JACBKZ010000014">
    <property type="protein sequence ID" value="KAF5933290.1"/>
    <property type="molecule type" value="Genomic_DNA"/>
</dbReference>
<organism evidence="1 2">
    <name type="scientific">Camellia sinensis</name>
    <name type="common">Tea plant</name>
    <name type="synonym">Thea sinensis</name>
    <dbReference type="NCBI Taxonomy" id="4442"/>
    <lineage>
        <taxon>Eukaryota</taxon>
        <taxon>Viridiplantae</taxon>
        <taxon>Streptophyta</taxon>
        <taxon>Embryophyta</taxon>
        <taxon>Tracheophyta</taxon>
        <taxon>Spermatophyta</taxon>
        <taxon>Magnoliopsida</taxon>
        <taxon>eudicotyledons</taxon>
        <taxon>Gunneridae</taxon>
        <taxon>Pentapetalae</taxon>
        <taxon>asterids</taxon>
        <taxon>Ericales</taxon>
        <taxon>Theaceae</taxon>
        <taxon>Camellia</taxon>
    </lineage>
</organism>
<reference evidence="1 2" key="2">
    <citation type="submission" date="2020-07" db="EMBL/GenBank/DDBJ databases">
        <title>Genome assembly of wild tea tree DASZ reveals pedigree and selection history of tea varieties.</title>
        <authorList>
            <person name="Zhang W."/>
        </authorList>
    </citation>
    <scope>NUCLEOTIDE SEQUENCE [LARGE SCALE GENOMIC DNA]</scope>
    <source>
        <strain evidence="2">cv. G240</strain>
        <tissue evidence="1">Leaf</tissue>
    </source>
</reference>
<accession>A0A7J7FY17</accession>
<comment type="caution">
    <text evidence="1">The sequence shown here is derived from an EMBL/GenBank/DDBJ whole genome shotgun (WGS) entry which is preliminary data.</text>
</comment>
<dbReference type="Proteomes" id="UP000593564">
    <property type="component" value="Unassembled WGS sequence"/>
</dbReference>
<evidence type="ECO:0000313" key="2">
    <source>
        <dbReference type="Proteomes" id="UP000593564"/>
    </source>
</evidence>
<reference evidence="2" key="1">
    <citation type="journal article" date="2020" name="Nat. Commun.">
        <title>Genome assembly of wild tea tree DASZ reveals pedigree and selection history of tea varieties.</title>
        <authorList>
            <person name="Zhang W."/>
            <person name="Zhang Y."/>
            <person name="Qiu H."/>
            <person name="Guo Y."/>
            <person name="Wan H."/>
            <person name="Zhang X."/>
            <person name="Scossa F."/>
            <person name="Alseekh S."/>
            <person name="Zhang Q."/>
            <person name="Wang P."/>
            <person name="Xu L."/>
            <person name="Schmidt M.H."/>
            <person name="Jia X."/>
            <person name="Li D."/>
            <person name="Zhu A."/>
            <person name="Guo F."/>
            <person name="Chen W."/>
            <person name="Ni D."/>
            <person name="Usadel B."/>
            <person name="Fernie A.R."/>
            <person name="Wen W."/>
        </authorList>
    </citation>
    <scope>NUCLEOTIDE SEQUENCE [LARGE SCALE GENOMIC DNA]</scope>
    <source>
        <strain evidence="2">cv. G240</strain>
    </source>
</reference>
<protein>
    <submittedName>
        <fullName evidence="1">Uncharacterized protein</fullName>
    </submittedName>
</protein>
<gene>
    <name evidence="1" type="ORF">HYC85_029461</name>
</gene>
<sequence>MLNEHGTYSLRCATSDRRQWKIAPGLKNVAWQRKVAPGLNGDSWQRKVAPCLDGAAAVRKQSSLVVVELLDPEVTKTVTTNIWTQSPWKVLATTLWDEVKTIAWTETL</sequence>
<name>A0A7J7FY17_CAMSI</name>
<keyword evidence="2" id="KW-1185">Reference proteome</keyword>